<keyword evidence="2" id="KW-1185">Reference proteome</keyword>
<organism evidence="1 2">
    <name type="scientific">Saccharomonospora amisosensis</name>
    <dbReference type="NCBI Taxonomy" id="1128677"/>
    <lineage>
        <taxon>Bacteria</taxon>
        <taxon>Bacillati</taxon>
        <taxon>Actinomycetota</taxon>
        <taxon>Actinomycetes</taxon>
        <taxon>Pseudonocardiales</taxon>
        <taxon>Pseudonocardiaceae</taxon>
        <taxon>Saccharomonospora</taxon>
    </lineage>
</organism>
<reference evidence="1 2" key="1">
    <citation type="submission" date="2020-03" db="EMBL/GenBank/DDBJ databases">
        <title>Sequencing the genomes of 1000 actinobacteria strains.</title>
        <authorList>
            <person name="Klenk H.-P."/>
        </authorList>
    </citation>
    <scope>NUCLEOTIDE SEQUENCE [LARGE SCALE GENOMIC DNA]</scope>
    <source>
        <strain evidence="1 2">DSM 45685</strain>
    </source>
</reference>
<dbReference type="AlphaFoldDB" id="A0A7X5UTU3"/>
<comment type="caution">
    <text evidence="1">The sequence shown here is derived from an EMBL/GenBank/DDBJ whole genome shotgun (WGS) entry which is preliminary data.</text>
</comment>
<dbReference type="EMBL" id="JAAOYM010000001">
    <property type="protein sequence ID" value="NIJ14045.1"/>
    <property type="molecule type" value="Genomic_DNA"/>
</dbReference>
<name>A0A7X5UTU3_9PSEU</name>
<gene>
    <name evidence="1" type="ORF">FHU38_004389</name>
</gene>
<protein>
    <submittedName>
        <fullName evidence="1">Uncharacterized protein</fullName>
    </submittedName>
</protein>
<dbReference type="Proteomes" id="UP000545493">
    <property type="component" value="Unassembled WGS sequence"/>
</dbReference>
<dbReference type="RefSeq" id="WP_167174524.1">
    <property type="nucleotide sequence ID" value="NZ_JAAOYM010000001.1"/>
</dbReference>
<evidence type="ECO:0000313" key="2">
    <source>
        <dbReference type="Proteomes" id="UP000545493"/>
    </source>
</evidence>
<accession>A0A7X5UTU3</accession>
<evidence type="ECO:0000313" key="1">
    <source>
        <dbReference type="EMBL" id="NIJ14045.1"/>
    </source>
</evidence>
<sequence>MTWLWLTLTGVALAAGAVIPVILHRQPHPGRAAIAARSRYHLLGHHVEVTEPVTDPEAAALLRSARERWHSAGALLASARSRQDFELARRVAEEGLCDVTRAYALLGLPEPGQPW</sequence>
<proteinExistence type="predicted"/>